<keyword evidence="4" id="KW-1185">Reference proteome</keyword>
<reference evidence="3 4" key="1">
    <citation type="submission" date="2018-07" db="EMBL/GenBank/DDBJ databases">
        <title>Diversity of Mesorhizobium strains in Brazil.</title>
        <authorList>
            <person name="Helene L.C.F."/>
            <person name="Dall'Agnol R."/>
            <person name="Delamuta J.R.M."/>
            <person name="Hungria M."/>
        </authorList>
    </citation>
    <scope>NUCLEOTIDE SEQUENCE [LARGE SCALE GENOMIC DNA]</scope>
    <source>
        <strain evidence="3 4">AC99b</strain>
    </source>
</reference>
<dbReference type="RefSeq" id="WP_112094977.1">
    <property type="nucleotide sequence ID" value="NZ_QMBP01000001.1"/>
</dbReference>
<evidence type="ECO:0000256" key="1">
    <source>
        <dbReference type="ARBA" id="ARBA00022857"/>
    </source>
</evidence>
<organism evidence="3 4">
    <name type="scientific">Mesorhizobium hawassense</name>
    <dbReference type="NCBI Taxonomy" id="1209954"/>
    <lineage>
        <taxon>Bacteria</taxon>
        <taxon>Pseudomonadati</taxon>
        <taxon>Pseudomonadota</taxon>
        <taxon>Alphaproteobacteria</taxon>
        <taxon>Hyphomicrobiales</taxon>
        <taxon>Phyllobacteriaceae</taxon>
        <taxon>Mesorhizobium</taxon>
    </lineage>
</organism>
<dbReference type="InterPro" id="IPR036291">
    <property type="entry name" value="NAD(P)-bd_dom_sf"/>
</dbReference>
<comment type="caution">
    <text evidence="3">The sequence shown here is derived from an EMBL/GenBank/DDBJ whole genome shotgun (WGS) entry which is preliminary data.</text>
</comment>
<dbReference type="Gene3D" id="3.40.50.720">
    <property type="entry name" value="NAD(P)-binding Rossmann-like Domain"/>
    <property type="match status" value="1"/>
</dbReference>
<dbReference type="SUPFAM" id="SSF51735">
    <property type="entry name" value="NAD(P)-binding Rossmann-fold domains"/>
    <property type="match status" value="1"/>
</dbReference>
<dbReference type="InterPro" id="IPR051164">
    <property type="entry name" value="NmrA-like_oxidored"/>
</dbReference>
<gene>
    <name evidence="3" type="ORF">DPM33_00645</name>
</gene>
<sequence length="252" mass="27061">MKIVVIGGTGLIGSKTVERLRRKGHDVFAASPNGGVNTITGEGLAEVLEGAQVVIDLANSPSFEDKAVLEFFETSGRNLLAAEKAAGVKHHIALSIVGAERLPDSGYMRAKMAQEKLIRGSGIPYTIVHSTQFFEFLGGIAQSGTVGDTTTVPSAYFQPIASDDVADIMTDVALSPPVNGVVEIGGPEPVRMSDLVARFLKATNDPRRVTADPHARYFGTQLDDRSLVPRNHPRLGTVRFEEWFSHSRPSGH</sequence>
<name>A0A330HXP8_9HYPH</name>
<protein>
    <submittedName>
        <fullName evidence="3">NmrA family transcriptional regulator</fullName>
    </submittedName>
</protein>
<accession>A0A330HXP8</accession>
<dbReference type="InterPro" id="IPR016040">
    <property type="entry name" value="NAD(P)-bd_dom"/>
</dbReference>
<dbReference type="PANTHER" id="PTHR42748:SF3">
    <property type="entry name" value="BLL4366 PROTEIN"/>
    <property type="match status" value="1"/>
</dbReference>
<dbReference type="Pfam" id="PF13460">
    <property type="entry name" value="NAD_binding_10"/>
    <property type="match status" value="1"/>
</dbReference>
<feature type="domain" description="NAD(P)-binding" evidence="2">
    <location>
        <begin position="7"/>
        <end position="174"/>
    </location>
</feature>
<dbReference type="PANTHER" id="PTHR42748">
    <property type="entry name" value="NITROGEN METABOLITE REPRESSION PROTEIN NMRA FAMILY MEMBER"/>
    <property type="match status" value="1"/>
</dbReference>
<dbReference type="Proteomes" id="UP000251558">
    <property type="component" value="Unassembled WGS sequence"/>
</dbReference>
<evidence type="ECO:0000259" key="2">
    <source>
        <dbReference type="Pfam" id="PF13460"/>
    </source>
</evidence>
<dbReference type="EMBL" id="QMBP01000001">
    <property type="protein sequence ID" value="RAZ92452.1"/>
    <property type="molecule type" value="Genomic_DNA"/>
</dbReference>
<evidence type="ECO:0000313" key="4">
    <source>
        <dbReference type="Proteomes" id="UP000251558"/>
    </source>
</evidence>
<evidence type="ECO:0000313" key="3">
    <source>
        <dbReference type="EMBL" id="RAZ92452.1"/>
    </source>
</evidence>
<dbReference type="AlphaFoldDB" id="A0A330HXP8"/>
<proteinExistence type="predicted"/>
<keyword evidence="1" id="KW-0521">NADP</keyword>
<dbReference type="OrthoDB" id="9771302at2"/>